<dbReference type="PANTHER" id="PTHR24418">
    <property type="entry name" value="TYROSINE-PROTEIN KINASE"/>
    <property type="match status" value="1"/>
</dbReference>
<dbReference type="InterPro" id="IPR017441">
    <property type="entry name" value="Protein_kinase_ATP_BS"/>
</dbReference>
<dbReference type="InterPro" id="IPR011009">
    <property type="entry name" value="Kinase-like_dom_sf"/>
</dbReference>
<evidence type="ECO:0000256" key="3">
    <source>
        <dbReference type="PROSITE-ProRule" id="PRU10141"/>
    </source>
</evidence>
<accession>A0A9N9FC75</accession>
<dbReference type="EMBL" id="CAJVPQ010000964">
    <property type="protein sequence ID" value="CAG8523615.1"/>
    <property type="molecule type" value="Genomic_DNA"/>
</dbReference>
<feature type="binding site" evidence="3">
    <location>
        <position position="250"/>
    </location>
    <ligand>
        <name>ATP</name>
        <dbReference type="ChEBI" id="CHEBI:30616"/>
    </ligand>
</feature>
<keyword evidence="6" id="KW-1185">Reference proteome</keyword>
<evidence type="ECO:0000313" key="5">
    <source>
        <dbReference type="EMBL" id="CAG8523615.1"/>
    </source>
</evidence>
<dbReference type="InterPro" id="IPR050198">
    <property type="entry name" value="Non-receptor_tyrosine_kinases"/>
</dbReference>
<dbReference type="InterPro" id="IPR000719">
    <property type="entry name" value="Prot_kinase_dom"/>
</dbReference>
<name>A0A9N9FC75_9GLOM</name>
<dbReference type="OrthoDB" id="5979581at2759"/>
<evidence type="ECO:0000256" key="1">
    <source>
        <dbReference type="ARBA" id="ARBA00022741"/>
    </source>
</evidence>
<gene>
    <name evidence="5" type="ORF">FCALED_LOCUS4827</name>
</gene>
<keyword evidence="1 3" id="KW-0547">Nucleotide-binding</keyword>
<proteinExistence type="predicted"/>
<organism evidence="5 6">
    <name type="scientific">Funneliformis caledonium</name>
    <dbReference type="NCBI Taxonomy" id="1117310"/>
    <lineage>
        <taxon>Eukaryota</taxon>
        <taxon>Fungi</taxon>
        <taxon>Fungi incertae sedis</taxon>
        <taxon>Mucoromycota</taxon>
        <taxon>Glomeromycotina</taxon>
        <taxon>Glomeromycetes</taxon>
        <taxon>Glomerales</taxon>
        <taxon>Glomeraceae</taxon>
        <taxon>Funneliformis</taxon>
    </lineage>
</organism>
<dbReference type="PROSITE" id="PS50011">
    <property type="entry name" value="PROTEIN_KINASE_DOM"/>
    <property type="match status" value="1"/>
</dbReference>
<dbReference type="Proteomes" id="UP000789570">
    <property type="component" value="Unassembled WGS sequence"/>
</dbReference>
<evidence type="ECO:0000256" key="2">
    <source>
        <dbReference type="ARBA" id="ARBA00022840"/>
    </source>
</evidence>
<sequence length="468" mass="54702">MTSILCEECEQDIDTTTGWCTPCNAKHFENNFPNWTSDNAEIDEFIRNSQITAKRHEYVFEWVDYSKFTLLQKVEFSRNNKAYWEEGHLLRWDVRANEWFRHVGQWVKLVTNYSAEKHLGPRVLKLESEFSKSNPPSKRLIYGITRNPVTKEYAVIESLMDRCLSCGQEWMSPRWCRGCNTSLFKSERSNWTSGNSEIDAFIYETQTTAEFPEQVLEWLPETQFTEFKQIGKGGFGRVFKAYWEKGRICKWDSITNKWERSEPMWVALKSVEKGDESFIEEVKAMYQCLKINLGSLDCYGITRDPVTQDYLIVMRFVEYGDLRAYLSSTFATSSWKDRLDRLWSLSIDLRSLHRSGLVHRDLHGGNVLFGNNRRSFIADLGLTFLEKWSIILSKETSNYDDDDDDEVNIRNQFKLAELERQKNPFPVVPFSESNSRPLTSRLLPTITLHTSAGGYQTIQYDLEISDDL</sequence>
<evidence type="ECO:0000313" key="6">
    <source>
        <dbReference type="Proteomes" id="UP000789570"/>
    </source>
</evidence>
<comment type="caution">
    <text evidence="5">The sequence shown here is derived from an EMBL/GenBank/DDBJ whole genome shotgun (WGS) entry which is preliminary data.</text>
</comment>
<dbReference type="AlphaFoldDB" id="A0A9N9FC75"/>
<dbReference type="GO" id="GO:0005524">
    <property type="term" value="F:ATP binding"/>
    <property type="evidence" value="ECO:0007669"/>
    <property type="project" value="UniProtKB-UniRule"/>
</dbReference>
<dbReference type="Pfam" id="PF07714">
    <property type="entry name" value="PK_Tyr_Ser-Thr"/>
    <property type="match status" value="1"/>
</dbReference>
<evidence type="ECO:0000259" key="4">
    <source>
        <dbReference type="PROSITE" id="PS50011"/>
    </source>
</evidence>
<dbReference type="GO" id="GO:0004672">
    <property type="term" value="F:protein kinase activity"/>
    <property type="evidence" value="ECO:0007669"/>
    <property type="project" value="InterPro"/>
</dbReference>
<reference evidence="5" key="1">
    <citation type="submission" date="2021-06" db="EMBL/GenBank/DDBJ databases">
        <authorList>
            <person name="Kallberg Y."/>
            <person name="Tangrot J."/>
            <person name="Rosling A."/>
        </authorList>
    </citation>
    <scope>NUCLEOTIDE SEQUENCE</scope>
    <source>
        <strain evidence="5">UK204</strain>
    </source>
</reference>
<feature type="domain" description="Protein kinase" evidence="4">
    <location>
        <begin position="224"/>
        <end position="468"/>
    </location>
</feature>
<dbReference type="PROSITE" id="PS00107">
    <property type="entry name" value="PROTEIN_KINASE_ATP"/>
    <property type="match status" value="1"/>
</dbReference>
<keyword evidence="2 3" id="KW-0067">ATP-binding</keyword>
<dbReference type="Gene3D" id="1.10.510.10">
    <property type="entry name" value="Transferase(Phosphotransferase) domain 1"/>
    <property type="match status" value="1"/>
</dbReference>
<dbReference type="SUPFAM" id="SSF56112">
    <property type="entry name" value="Protein kinase-like (PK-like)"/>
    <property type="match status" value="1"/>
</dbReference>
<dbReference type="InterPro" id="IPR001245">
    <property type="entry name" value="Ser-Thr/Tyr_kinase_cat_dom"/>
</dbReference>
<protein>
    <submittedName>
        <fullName evidence="5">9768_t:CDS:1</fullName>
    </submittedName>
</protein>